<dbReference type="OrthoDB" id="71307at2759"/>
<dbReference type="PANTHER" id="PTHR24201">
    <property type="entry name" value="ANK_REP_REGION DOMAIN-CONTAINING PROTEIN"/>
    <property type="match status" value="1"/>
</dbReference>
<feature type="region of interest" description="Disordered" evidence="4">
    <location>
        <begin position="844"/>
        <end position="865"/>
    </location>
</feature>
<evidence type="ECO:0000256" key="4">
    <source>
        <dbReference type="SAM" id="MobiDB-lite"/>
    </source>
</evidence>
<dbReference type="InterPro" id="IPR013783">
    <property type="entry name" value="Ig-like_fold"/>
</dbReference>
<feature type="compositionally biased region" description="Polar residues" evidence="4">
    <location>
        <begin position="534"/>
        <end position="558"/>
    </location>
</feature>
<evidence type="ECO:0008006" key="10">
    <source>
        <dbReference type="Google" id="ProtNLM"/>
    </source>
</evidence>
<organism evidence="8 9">
    <name type="scientific">Penicillium chermesinum</name>
    <dbReference type="NCBI Taxonomy" id="63820"/>
    <lineage>
        <taxon>Eukaryota</taxon>
        <taxon>Fungi</taxon>
        <taxon>Dikarya</taxon>
        <taxon>Ascomycota</taxon>
        <taxon>Pezizomycotina</taxon>
        <taxon>Eurotiomycetes</taxon>
        <taxon>Eurotiomycetidae</taxon>
        <taxon>Eurotiales</taxon>
        <taxon>Aspergillaceae</taxon>
        <taxon>Penicillium</taxon>
    </lineage>
</organism>
<dbReference type="SUPFAM" id="SSF81296">
    <property type="entry name" value="E set domains"/>
    <property type="match status" value="1"/>
</dbReference>
<dbReference type="InterPro" id="IPR050776">
    <property type="entry name" value="Ank_Repeat/CDKN_Inhibitor"/>
</dbReference>
<comment type="caution">
    <text evidence="8">The sequence shown here is derived from an EMBL/GenBank/DDBJ whole genome shotgun (WGS) entry which is preliminary data.</text>
</comment>
<dbReference type="InterPro" id="IPR002110">
    <property type="entry name" value="Ankyrin_rpt"/>
</dbReference>
<dbReference type="Proteomes" id="UP001150941">
    <property type="component" value="Unassembled WGS sequence"/>
</dbReference>
<gene>
    <name evidence="8" type="ORF">N7468_002239</name>
</gene>
<evidence type="ECO:0000256" key="1">
    <source>
        <dbReference type="ARBA" id="ARBA00022737"/>
    </source>
</evidence>
<feature type="compositionally biased region" description="Polar residues" evidence="4">
    <location>
        <begin position="574"/>
        <end position="589"/>
    </location>
</feature>
<dbReference type="RefSeq" id="XP_058334677.1">
    <property type="nucleotide sequence ID" value="XM_058471536.1"/>
</dbReference>
<dbReference type="Pfam" id="PF01833">
    <property type="entry name" value="TIG"/>
    <property type="match status" value="1"/>
</dbReference>
<reference evidence="8" key="1">
    <citation type="submission" date="2022-11" db="EMBL/GenBank/DDBJ databases">
        <authorList>
            <person name="Petersen C."/>
        </authorList>
    </citation>
    <scope>NUCLEOTIDE SEQUENCE</scope>
    <source>
        <strain evidence="8">IBT 19713</strain>
    </source>
</reference>
<evidence type="ECO:0000259" key="7">
    <source>
        <dbReference type="Pfam" id="PF25603"/>
    </source>
</evidence>
<keyword evidence="5" id="KW-0472">Membrane</keyword>
<feature type="repeat" description="ANK" evidence="3">
    <location>
        <begin position="931"/>
        <end position="963"/>
    </location>
</feature>
<dbReference type="InterPro" id="IPR057962">
    <property type="entry name" value="SPT23_MGA2_DBD"/>
</dbReference>
<dbReference type="PROSITE" id="PS50297">
    <property type="entry name" value="ANK_REP_REGION"/>
    <property type="match status" value="2"/>
</dbReference>
<feature type="compositionally biased region" description="Polar residues" evidence="4">
    <location>
        <begin position="669"/>
        <end position="679"/>
    </location>
</feature>
<name>A0A9W9PJS6_9EURO</name>
<evidence type="ECO:0000313" key="8">
    <source>
        <dbReference type="EMBL" id="KAJ5247256.1"/>
    </source>
</evidence>
<feature type="region of interest" description="Disordered" evidence="4">
    <location>
        <begin position="120"/>
        <end position="237"/>
    </location>
</feature>
<feature type="compositionally biased region" description="Polar residues" evidence="4">
    <location>
        <begin position="86"/>
        <end position="98"/>
    </location>
</feature>
<feature type="region of interest" description="Disordered" evidence="4">
    <location>
        <begin position="1018"/>
        <end position="1081"/>
    </location>
</feature>
<evidence type="ECO:0000256" key="3">
    <source>
        <dbReference type="PROSITE-ProRule" id="PRU00023"/>
    </source>
</evidence>
<dbReference type="CDD" id="cd00102">
    <property type="entry name" value="IPT"/>
    <property type="match status" value="1"/>
</dbReference>
<feature type="compositionally biased region" description="Polar residues" evidence="4">
    <location>
        <begin position="173"/>
        <end position="205"/>
    </location>
</feature>
<feature type="transmembrane region" description="Helical" evidence="5">
    <location>
        <begin position="1271"/>
        <end position="1291"/>
    </location>
</feature>
<dbReference type="SUPFAM" id="SSF48403">
    <property type="entry name" value="Ankyrin repeat"/>
    <property type="match status" value="1"/>
</dbReference>
<dbReference type="GeneID" id="83198839"/>
<keyword evidence="2 3" id="KW-0040">ANK repeat</keyword>
<accession>A0A9W9PJS6</accession>
<feature type="region of interest" description="Disordered" evidence="4">
    <location>
        <begin position="36"/>
        <end position="100"/>
    </location>
</feature>
<feature type="region of interest" description="Disordered" evidence="4">
    <location>
        <begin position="532"/>
        <end position="589"/>
    </location>
</feature>
<feature type="compositionally biased region" description="Low complexity" evidence="4">
    <location>
        <begin position="155"/>
        <end position="169"/>
    </location>
</feature>
<proteinExistence type="predicted"/>
<dbReference type="InterPro" id="IPR014756">
    <property type="entry name" value="Ig_E-set"/>
</dbReference>
<dbReference type="Gene3D" id="1.25.40.20">
    <property type="entry name" value="Ankyrin repeat-containing domain"/>
    <property type="match status" value="1"/>
</dbReference>
<feature type="compositionally biased region" description="Polar residues" evidence="4">
    <location>
        <begin position="1045"/>
        <end position="1054"/>
    </location>
</feature>
<feature type="repeat" description="ANK" evidence="3">
    <location>
        <begin position="898"/>
        <end position="930"/>
    </location>
</feature>
<keyword evidence="5" id="KW-0812">Transmembrane</keyword>
<keyword evidence="5" id="KW-1133">Transmembrane helix</keyword>
<protein>
    <recommendedName>
        <fullName evidence="10">IPT/TIG domain-containing protein</fullName>
    </recommendedName>
</protein>
<evidence type="ECO:0000256" key="2">
    <source>
        <dbReference type="ARBA" id="ARBA00023043"/>
    </source>
</evidence>
<evidence type="ECO:0000259" key="6">
    <source>
        <dbReference type="Pfam" id="PF01833"/>
    </source>
</evidence>
<sequence length="1318" mass="142741">MGPTEAPSSPAFPNLDPIIMDDEMEATFNHADMDFLDPAKLNMPSDTAGGDFDDLFARPLMGADSPAESPDNSSHSSSSESPSNHLRQASIASTNSVAHSDHPFISAGFSTEDWMHPELSSVKEESPFTIEPSYPMDGYSMGQGPDLESSNKAMDAAFDFESAASSPSPLKVENSNHPDPSTPNGTKMNVWSPSTVQAPPASQSNEDTDTSIPAAGSPFFSFGLPEQQSPFPTKFRNGKGKLPTSHWGASYGSSTAQPQTDNTPSVKPILTVHPTSLKSRVETQIPIRLTLSPLPEGVEKLRLPSHTISKLKFIASPSTEPTPDTLQLYTSLVCTSAMQDREKLKRAFARTAGDRSLENDRPLDGGDVQICAGCIQRERKRASRKKQRKPEEDELFQKDEEKRVIVFNTSEIKEWVEPSKNSSTNYNDSSSLPPWLKAGGASNANCLLLSPSKRKDRVSDTSSPSSCTHRAFAVYTRRYPGSRAGVFSSGSNLDKNANGAFATPQSPTDLQGLQQRFNSQYQLTPSSFAAAANGLSSNSQTPRTLSRQASPTDFSGPQSKRRKHSSSARLPSELTMTRMESPQSSNSAMHNAAQLVAARGFASPSERPFVTPSAMSGQYGNGPPTPNQSNDNNPFFNPTPAQRQSLDSLAQQPLTSAPNSAHPSRPGTPGNSGRNGFSDQNLALLGANTAGQIWPPLASTPTRLPSVIHKLVPAEGSITGGTEVTLLGSGFYPGMEVVFGDTLATTTTFWGDKCLNCLTPPALQPGLVSVMFKHEHPTFGQIQQPQPLMPKQQLFFRYVDDRELQMYRLALNILGQKLGSQADAFQTAQQIMGSDPNSVFSMQQDMQGGSSGGHQRQVPGLESQGKLSDLDSKMLTYLEFIDLDDSPRPPRFNSRSATGQSLLHFAASLGLTRFVAGLLARGANPDVQDNTGNAPMHLAALHGHAHIVNRLRLAGATPSIRSIRGFTPADLATTLPAHQAALLPSRHYRSRSVGSLSSRRRHSSSASLNSLWEASSASGSLDHAVDDSEELVGSEELDSDESDENALQMSLSRRSSMHRDVAPPIAETEPGTNSGNGPGFSPPAAIVAWRNQLAAQINQFQQSVANAFPNIPALPPMPAMPAMPDYQANDMMRRITNLVPQRPAVGDGWWDYLKGNTTSTHNQPPSYDELYPHQHEREAEAEIKKSALLRAATEAALDQHFEAQTAVSASASASTSTSTSTAPVAIEHAPSNKVDLQDITIGRKVISREQQKHLREHQARRMKGLGSDRNLYFFWIPLLILVICAWVRNYLPGLWQGVTDSFDFLKARHTQRAVETVI</sequence>
<dbReference type="Pfam" id="PF25603">
    <property type="entry name" value="SPT23_MGA2_DBD"/>
    <property type="match status" value="1"/>
</dbReference>
<dbReference type="Gene3D" id="2.60.40.10">
    <property type="entry name" value="Immunoglobulins"/>
    <property type="match status" value="1"/>
</dbReference>
<keyword evidence="1" id="KW-0677">Repeat</keyword>
<feature type="compositionally biased region" description="Low complexity" evidence="4">
    <location>
        <begin position="65"/>
        <end position="85"/>
    </location>
</feature>
<keyword evidence="9" id="KW-1185">Reference proteome</keyword>
<dbReference type="Pfam" id="PF12796">
    <property type="entry name" value="Ank_2"/>
    <property type="match status" value="1"/>
</dbReference>
<dbReference type="PROSITE" id="PS50088">
    <property type="entry name" value="ANK_REPEAT"/>
    <property type="match status" value="2"/>
</dbReference>
<dbReference type="InterPro" id="IPR002909">
    <property type="entry name" value="IPT_dom"/>
</dbReference>
<evidence type="ECO:0000256" key="5">
    <source>
        <dbReference type="SAM" id="Phobius"/>
    </source>
</evidence>
<feature type="domain" description="IPT/TIG" evidence="6">
    <location>
        <begin position="707"/>
        <end position="774"/>
    </location>
</feature>
<dbReference type="EMBL" id="JAPQKS010000002">
    <property type="protein sequence ID" value="KAJ5247256.1"/>
    <property type="molecule type" value="Genomic_DNA"/>
</dbReference>
<feature type="domain" description="SPT23/MGA2-like DNA-binding" evidence="7">
    <location>
        <begin position="270"/>
        <end position="425"/>
    </location>
</feature>
<feature type="compositionally biased region" description="Acidic residues" evidence="4">
    <location>
        <begin position="1027"/>
        <end position="1044"/>
    </location>
</feature>
<reference evidence="8" key="2">
    <citation type="journal article" date="2023" name="IMA Fungus">
        <title>Comparative genomic study of the Penicillium genus elucidates a diverse pangenome and 15 lateral gene transfer events.</title>
        <authorList>
            <person name="Petersen C."/>
            <person name="Sorensen T."/>
            <person name="Nielsen M.R."/>
            <person name="Sondergaard T.E."/>
            <person name="Sorensen J.L."/>
            <person name="Fitzpatrick D.A."/>
            <person name="Frisvad J.C."/>
            <person name="Nielsen K.L."/>
        </authorList>
    </citation>
    <scope>NUCLEOTIDE SEQUENCE</scope>
    <source>
        <strain evidence="8">IBT 19713</strain>
    </source>
</reference>
<feature type="region of interest" description="Disordered" evidence="4">
    <location>
        <begin position="603"/>
        <end position="679"/>
    </location>
</feature>
<dbReference type="InterPro" id="IPR036770">
    <property type="entry name" value="Ankyrin_rpt-contain_sf"/>
</dbReference>
<feature type="compositionally biased region" description="Polar residues" evidence="4">
    <location>
        <begin position="627"/>
        <end position="662"/>
    </location>
</feature>
<evidence type="ECO:0000313" key="9">
    <source>
        <dbReference type="Proteomes" id="UP001150941"/>
    </source>
</evidence>
<dbReference type="SMART" id="SM00248">
    <property type="entry name" value="ANK"/>
    <property type="match status" value="2"/>
</dbReference>